<gene>
    <name evidence="8" type="ORF">A3A79_00235</name>
</gene>
<feature type="transmembrane region" description="Helical" evidence="6">
    <location>
        <begin position="192"/>
        <end position="211"/>
    </location>
</feature>
<dbReference type="PANTHER" id="PTHR32322">
    <property type="entry name" value="INNER MEMBRANE TRANSPORTER"/>
    <property type="match status" value="1"/>
</dbReference>
<proteinExistence type="predicted"/>
<dbReference type="SUPFAM" id="SSF103481">
    <property type="entry name" value="Multidrug resistance efflux transporter EmrE"/>
    <property type="match status" value="2"/>
</dbReference>
<keyword evidence="3 6" id="KW-0812">Transmembrane</keyword>
<comment type="caution">
    <text evidence="8">The sequence shown here is derived from an EMBL/GenBank/DDBJ whole genome shotgun (WGS) entry which is preliminary data.</text>
</comment>
<dbReference type="Pfam" id="PF00892">
    <property type="entry name" value="EamA"/>
    <property type="match status" value="2"/>
</dbReference>
<feature type="transmembrane region" description="Helical" evidence="6">
    <location>
        <begin position="67"/>
        <end position="89"/>
    </location>
</feature>
<feature type="domain" description="EamA" evidence="7">
    <location>
        <begin position="7"/>
        <end position="143"/>
    </location>
</feature>
<dbReference type="GO" id="GO:0005886">
    <property type="term" value="C:plasma membrane"/>
    <property type="evidence" value="ECO:0007669"/>
    <property type="project" value="UniProtKB-SubCell"/>
</dbReference>
<evidence type="ECO:0000313" key="9">
    <source>
        <dbReference type="Proteomes" id="UP000178759"/>
    </source>
</evidence>
<feature type="transmembrane region" description="Helical" evidence="6">
    <location>
        <begin position="30"/>
        <end position="55"/>
    </location>
</feature>
<evidence type="ECO:0000313" key="8">
    <source>
        <dbReference type="EMBL" id="OGG23627.1"/>
    </source>
</evidence>
<name>A0A1F6AH88_9BACT</name>
<feature type="domain" description="EamA" evidence="7">
    <location>
        <begin position="159"/>
        <end position="294"/>
    </location>
</feature>
<evidence type="ECO:0000256" key="3">
    <source>
        <dbReference type="ARBA" id="ARBA00022692"/>
    </source>
</evidence>
<evidence type="ECO:0000256" key="4">
    <source>
        <dbReference type="ARBA" id="ARBA00022989"/>
    </source>
</evidence>
<dbReference type="PANTHER" id="PTHR32322:SF18">
    <property type="entry name" value="S-ADENOSYLMETHIONINE_S-ADENOSYLHOMOCYSTEINE TRANSPORTER"/>
    <property type="match status" value="1"/>
</dbReference>
<evidence type="ECO:0000256" key="6">
    <source>
        <dbReference type="SAM" id="Phobius"/>
    </source>
</evidence>
<organism evidence="8 9">
    <name type="scientific">Candidatus Gottesmanbacteria bacterium RIFCSPLOWO2_01_FULL_43_11b</name>
    <dbReference type="NCBI Taxonomy" id="1798392"/>
    <lineage>
        <taxon>Bacteria</taxon>
        <taxon>Candidatus Gottesmaniibacteriota</taxon>
    </lineage>
</organism>
<dbReference type="InterPro" id="IPR050638">
    <property type="entry name" value="AA-Vitamin_Transporters"/>
</dbReference>
<feature type="transmembrane region" description="Helical" evidence="6">
    <location>
        <begin position="159"/>
        <end position="180"/>
    </location>
</feature>
<evidence type="ECO:0000256" key="2">
    <source>
        <dbReference type="ARBA" id="ARBA00022475"/>
    </source>
</evidence>
<dbReference type="STRING" id="1798392.A3A79_00235"/>
<dbReference type="EMBL" id="MFJV01000001">
    <property type="protein sequence ID" value="OGG23627.1"/>
    <property type="molecule type" value="Genomic_DNA"/>
</dbReference>
<comment type="subcellular location">
    <subcellularLocation>
        <location evidence="1">Cell membrane</location>
        <topology evidence="1">Multi-pass membrane protein</topology>
    </subcellularLocation>
</comment>
<accession>A0A1F6AH88</accession>
<protein>
    <recommendedName>
        <fullName evidence="7">EamA domain-containing protein</fullName>
    </recommendedName>
</protein>
<keyword evidence="2" id="KW-1003">Cell membrane</keyword>
<evidence type="ECO:0000256" key="5">
    <source>
        <dbReference type="ARBA" id="ARBA00023136"/>
    </source>
</evidence>
<dbReference type="Proteomes" id="UP000178759">
    <property type="component" value="Unassembled WGS sequence"/>
</dbReference>
<evidence type="ECO:0000259" key="7">
    <source>
        <dbReference type="Pfam" id="PF00892"/>
    </source>
</evidence>
<dbReference type="InterPro" id="IPR037185">
    <property type="entry name" value="EmrE-like"/>
</dbReference>
<keyword evidence="4 6" id="KW-1133">Transmembrane helix</keyword>
<sequence>MKKVLSIGPVFVVLAALLWSFDGLLRVSLYSLPPIVVVFLEHLIGFIFLVPIVFNKSYLLKKISIKTWGAFAWVTVLSSIMGTVLYTSALGLVQFAQFSVVVLLQQLEPFVVLLFARIILKEKLSRAYIPWFITALIAAYFISFPNLQVNLSTGSGTTMAALFAIGAAFSWGSSTVFSRYALLRLPTLLTTAVRFGLASILAGALVVGLGHNTVLPTLTQVQWLTLVAIALSTGMVALSIYYYGLKRTPARIATICELAWPLSAVVLDYTYFHKPLSPTQILGVLALVLSIYKVSVVRSAAP</sequence>
<dbReference type="AlphaFoldDB" id="A0A1F6AH88"/>
<feature type="transmembrane region" description="Helical" evidence="6">
    <location>
        <begin position="128"/>
        <end position="147"/>
    </location>
</feature>
<keyword evidence="5 6" id="KW-0472">Membrane</keyword>
<feature type="transmembrane region" description="Helical" evidence="6">
    <location>
        <begin position="223"/>
        <end position="245"/>
    </location>
</feature>
<feature type="transmembrane region" description="Helical" evidence="6">
    <location>
        <begin position="95"/>
        <end position="116"/>
    </location>
</feature>
<reference evidence="8 9" key="1">
    <citation type="journal article" date="2016" name="Nat. Commun.">
        <title>Thousands of microbial genomes shed light on interconnected biogeochemical processes in an aquifer system.</title>
        <authorList>
            <person name="Anantharaman K."/>
            <person name="Brown C.T."/>
            <person name="Hug L.A."/>
            <person name="Sharon I."/>
            <person name="Castelle C.J."/>
            <person name="Probst A.J."/>
            <person name="Thomas B.C."/>
            <person name="Singh A."/>
            <person name="Wilkins M.J."/>
            <person name="Karaoz U."/>
            <person name="Brodie E.L."/>
            <person name="Williams K.H."/>
            <person name="Hubbard S.S."/>
            <person name="Banfield J.F."/>
        </authorList>
    </citation>
    <scope>NUCLEOTIDE SEQUENCE [LARGE SCALE GENOMIC DNA]</scope>
</reference>
<dbReference type="InterPro" id="IPR000620">
    <property type="entry name" value="EamA_dom"/>
</dbReference>
<evidence type="ECO:0000256" key="1">
    <source>
        <dbReference type="ARBA" id="ARBA00004651"/>
    </source>
</evidence>